<dbReference type="InterPro" id="IPR044878">
    <property type="entry name" value="UbiA_sf"/>
</dbReference>
<feature type="transmembrane region" description="Helical" evidence="9">
    <location>
        <begin position="313"/>
        <end position="333"/>
    </location>
</feature>
<comment type="pathway">
    <text evidence="2">Quinol/quinone metabolism; menaquinone biosynthesis.</text>
</comment>
<dbReference type="Gene3D" id="2.30.110.10">
    <property type="entry name" value="Electron Transport, Fmn-binding Protein, Chain A"/>
    <property type="match status" value="1"/>
</dbReference>
<dbReference type="Proteomes" id="UP000321816">
    <property type="component" value="Chromosome"/>
</dbReference>
<dbReference type="RefSeq" id="WP_147802177.1">
    <property type="nucleotide sequence ID" value="NZ_CP144914.1"/>
</dbReference>
<dbReference type="NCBIfam" id="TIGR00751">
    <property type="entry name" value="menA"/>
    <property type="match status" value="1"/>
</dbReference>
<dbReference type="Pfam" id="PF01040">
    <property type="entry name" value="UbiA"/>
    <property type="match status" value="1"/>
</dbReference>
<dbReference type="GO" id="GO:0042371">
    <property type="term" value="P:vitamin K biosynthetic process"/>
    <property type="evidence" value="ECO:0007669"/>
    <property type="project" value="TreeGrafter"/>
</dbReference>
<feature type="transmembrane region" description="Helical" evidence="9">
    <location>
        <begin position="413"/>
        <end position="431"/>
    </location>
</feature>
<dbReference type="GO" id="GO:0016020">
    <property type="term" value="C:membrane"/>
    <property type="evidence" value="ECO:0007669"/>
    <property type="project" value="UniProtKB-SubCell"/>
</dbReference>
<evidence type="ECO:0000256" key="1">
    <source>
        <dbReference type="ARBA" id="ARBA00004141"/>
    </source>
</evidence>
<feature type="transmembrane region" description="Helical" evidence="9">
    <location>
        <begin position="284"/>
        <end position="301"/>
    </location>
</feature>
<organism evidence="10 11">
    <name type="scientific">Alkalicoccus halolimnae</name>
    <dbReference type="NCBI Taxonomy" id="1667239"/>
    <lineage>
        <taxon>Bacteria</taxon>
        <taxon>Bacillati</taxon>
        <taxon>Bacillota</taxon>
        <taxon>Bacilli</taxon>
        <taxon>Bacillales</taxon>
        <taxon>Bacillaceae</taxon>
        <taxon>Alkalicoccus</taxon>
    </lineage>
</organism>
<keyword evidence="5 9" id="KW-0812">Transmembrane</keyword>
<reference evidence="10 11" key="1">
    <citation type="submission" date="2024-01" db="EMBL/GenBank/DDBJ databases">
        <title>Complete Genome Sequence of Alkalicoccus halolimnae BZ-SZ-XJ29T, a Moderately Halophilic Bacterium Isolated from a Salt Lake.</title>
        <authorList>
            <person name="Zhao B."/>
        </authorList>
    </citation>
    <scope>NUCLEOTIDE SEQUENCE [LARGE SCALE GENOMIC DNA]</scope>
    <source>
        <strain evidence="10 11">BZ-SZ-XJ29</strain>
    </source>
</reference>
<sequence>MAERTKEEILDYLNRAEVSSVGTSNMGKPRQRMMHFAVDDEFNVYLSSMKGDPKVIQWSNIPETAMLIHQGQTFMEMEECEIIGRAQVVRGDKEREKATDLLKNRSPIVGNFVSQGAVDRLEFIKVKPYTVKYRFVPEILQGEAPTVFDLSSEVEGSADSQDILSRLNTWKEAVRPLSLTASFIPALLGGAMAFSMAGIFSWPLLLLTVLAAVMVQAGTNMINDFKDAERDAENTGGVRPFTGGSKMIQLGLISKADMGFFGIVLTAAAGLIGLYLAFVSGPGILPLIVYGLIAGFFYTNGKGKFSFINLSPGIAEFLIATTYGTAMTVGAYYVQTGSYSLEVFLVSIPVAALITNVLLINQFPDAESDAEQEKETLVVRIGKKQAKNVLIALFITAFAAVIIIPIISEVPATVYIAFLSLPFMVQAIRYANKHYDGQPTELIPGNAHTAIHHLLTGLLLIIAFVMMEASVWFTLLISAGTLVFVFWVWKYIERQRKVMSGFKKAFAK</sequence>
<protein>
    <recommendedName>
        <fullName evidence="8">1,4-dihydroxy-2-naphthoate octaprenyltransferase</fullName>
        <ecNumber evidence="8">2.5.1.74</ecNumber>
    </recommendedName>
</protein>
<name>A0A5C7FCJ6_9BACI</name>
<dbReference type="EC" id="2.5.1.74" evidence="8"/>
<proteinExistence type="predicted"/>
<dbReference type="KEGG" id="ahal:FTX54_008505"/>
<evidence type="ECO:0000313" key="10">
    <source>
        <dbReference type="EMBL" id="WWD78483.1"/>
    </source>
</evidence>
<evidence type="ECO:0000256" key="9">
    <source>
        <dbReference type="SAM" id="Phobius"/>
    </source>
</evidence>
<dbReference type="AlphaFoldDB" id="A0A5C7FCJ6"/>
<evidence type="ECO:0000313" key="11">
    <source>
        <dbReference type="Proteomes" id="UP000321816"/>
    </source>
</evidence>
<dbReference type="InterPro" id="IPR012349">
    <property type="entry name" value="Split_barrel_FMN-bd"/>
</dbReference>
<evidence type="ECO:0000256" key="8">
    <source>
        <dbReference type="NCBIfam" id="TIGR00751"/>
    </source>
</evidence>
<comment type="subcellular location">
    <subcellularLocation>
        <location evidence="1">Membrane</location>
        <topology evidence="1">Multi-pass membrane protein</topology>
    </subcellularLocation>
</comment>
<feature type="transmembrane region" description="Helical" evidence="9">
    <location>
        <begin position="443"/>
        <end position="465"/>
    </location>
</feature>
<dbReference type="PANTHER" id="PTHR13929:SF0">
    <property type="entry name" value="UBIA PRENYLTRANSFERASE DOMAIN-CONTAINING PROTEIN 1"/>
    <property type="match status" value="1"/>
</dbReference>
<evidence type="ECO:0000256" key="3">
    <source>
        <dbReference type="ARBA" id="ARBA00022428"/>
    </source>
</evidence>
<keyword evidence="7 9" id="KW-0472">Membrane</keyword>
<keyword evidence="3" id="KW-0474">Menaquinone biosynthesis</keyword>
<keyword evidence="11" id="KW-1185">Reference proteome</keyword>
<evidence type="ECO:0000256" key="4">
    <source>
        <dbReference type="ARBA" id="ARBA00022679"/>
    </source>
</evidence>
<evidence type="ECO:0000256" key="6">
    <source>
        <dbReference type="ARBA" id="ARBA00022989"/>
    </source>
</evidence>
<feature type="transmembrane region" description="Helical" evidence="9">
    <location>
        <begin position="200"/>
        <end position="222"/>
    </location>
</feature>
<feature type="transmembrane region" description="Helical" evidence="9">
    <location>
        <begin position="471"/>
        <end position="489"/>
    </location>
</feature>
<dbReference type="CDD" id="cd13962">
    <property type="entry name" value="PT_UbiA_UBIAD1"/>
    <property type="match status" value="1"/>
</dbReference>
<gene>
    <name evidence="10" type="primary">menA</name>
    <name evidence="10" type="ORF">FTX54_008505</name>
</gene>
<accession>A0A5C7FCJ6</accession>
<dbReference type="EMBL" id="CP144914">
    <property type="protein sequence ID" value="WWD78483.1"/>
    <property type="molecule type" value="Genomic_DNA"/>
</dbReference>
<dbReference type="Gene3D" id="1.10.357.140">
    <property type="entry name" value="UbiA prenyltransferase"/>
    <property type="match status" value="1"/>
</dbReference>
<dbReference type="SUPFAM" id="SSF50475">
    <property type="entry name" value="FMN-binding split barrel"/>
    <property type="match status" value="1"/>
</dbReference>
<dbReference type="GO" id="GO:0009234">
    <property type="term" value="P:menaquinone biosynthetic process"/>
    <property type="evidence" value="ECO:0007669"/>
    <property type="project" value="UniProtKB-UniRule"/>
</dbReference>
<evidence type="ECO:0000256" key="7">
    <source>
        <dbReference type="ARBA" id="ARBA00023136"/>
    </source>
</evidence>
<keyword evidence="6 9" id="KW-1133">Transmembrane helix</keyword>
<feature type="transmembrane region" description="Helical" evidence="9">
    <location>
        <begin position="339"/>
        <end position="359"/>
    </location>
</feature>
<evidence type="ECO:0000256" key="5">
    <source>
        <dbReference type="ARBA" id="ARBA00022692"/>
    </source>
</evidence>
<dbReference type="OrthoDB" id="9767568at2"/>
<dbReference type="PANTHER" id="PTHR13929">
    <property type="entry name" value="1,4-DIHYDROXY-2-NAPHTHOATE OCTAPRENYLTRANSFERASE"/>
    <property type="match status" value="1"/>
</dbReference>
<feature type="transmembrane region" description="Helical" evidence="9">
    <location>
        <begin position="389"/>
        <end position="407"/>
    </location>
</feature>
<dbReference type="GO" id="GO:0046428">
    <property type="term" value="F:1,4-dihydroxy-2-naphthoate polyprenyltransferase activity"/>
    <property type="evidence" value="ECO:0007669"/>
    <property type="project" value="UniProtKB-UniRule"/>
</dbReference>
<evidence type="ECO:0000256" key="2">
    <source>
        <dbReference type="ARBA" id="ARBA00004863"/>
    </source>
</evidence>
<dbReference type="InterPro" id="IPR000537">
    <property type="entry name" value="UbiA_prenyltransferase"/>
</dbReference>
<feature type="transmembrane region" description="Helical" evidence="9">
    <location>
        <begin position="256"/>
        <end position="278"/>
    </location>
</feature>
<keyword evidence="4" id="KW-0808">Transferase</keyword>
<dbReference type="InterPro" id="IPR026046">
    <property type="entry name" value="UBIAD1"/>
</dbReference>